<evidence type="ECO:0000313" key="3">
    <source>
        <dbReference type="EMBL" id="AGO82985.1"/>
    </source>
</evidence>
<dbReference type="Proteomes" id="UP000201566">
    <property type="component" value="Segment"/>
</dbReference>
<evidence type="ECO:0000256" key="1">
    <source>
        <dbReference type="SAM" id="MobiDB-lite"/>
    </source>
</evidence>
<dbReference type="KEGG" id="vg:16512531"/>
<sequence>MNTDLLDPIAPVEPSAERGPADDTQDKDVACPQTAAATAPLSAIKPRSEDADPAGFLSDALCQLHAPQPTSPLCAVQKDDYDNNSDLDTGRRRRIRHRDDDNRADTWPYQMMGMALVALAVSIFVVTIMRPLPASGVDGASSNTTEPAIVDHAAALSSCYCTMGSRQVPTIEGRLTVNGSSGSCACTWPVEQPPLIEAAERWALDVFSNVDVLIEPLKMVLFIVVVSLASNFFISLCLWAMVVLCGCRRQVVIYSR</sequence>
<proteinExistence type="predicted"/>
<keyword evidence="2" id="KW-1133">Transmembrane helix</keyword>
<dbReference type="GeneID" id="16512531"/>
<feature type="compositionally biased region" description="Basic and acidic residues" evidence="1">
    <location>
        <begin position="15"/>
        <end position="29"/>
    </location>
</feature>
<gene>
    <name evidence="3" type="ORF">pdul_cds_789</name>
</gene>
<feature type="region of interest" description="Disordered" evidence="1">
    <location>
        <begin position="73"/>
        <end position="97"/>
    </location>
</feature>
<feature type="transmembrane region" description="Helical" evidence="2">
    <location>
        <begin position="111"/>
        <end position="129"/>
    </location>
</feature>
<organism evidence="3 4">
    <name type="scientific">Pandoravirus dulcis</name>
    <dbReference type="NCBI Taxonomy" id="1349409"/>
    <lineage>
        <taxon>Viruses</taxon>
        <taxon>Pandoravirus</taxon>
    </lineage>
</organism>
<protein>
    <submittedName>
        <fullName evidence="3">Uncharacterized protein</fullName>
    </submittedName>
</protein>
<keyword evidence="2" id="KW-0812">Transmembrane</keyword>
<dbReference type="RefSeq" id="YP_008319654.1">
    <property type="nucleotide sequence ID" value="NC_021858.1"/>
</dbReference>
<reference evidence="3 4" key="1">
    <citation type="journal article" date="2013" name="Science">
        <title>Pandoraviruses: amoeba viruses with genomes up to 2.5 Mb reaching that of parasitic eukaryotes.</title>
        <authorList>
            <person name="Philippe N."/>
            <person name="Legendre M."/>
            <person name="Doutre G."/>
            <person name="Coute Y."/>
            <person name="Poirot O."/>
            <person name="Lescot M."/>
            <person name="Arslan D."/>
            <person name="Seltzer V."/>
            <person name="Bertaux L."/>
            <person name="Bruley C."/>
            <person name="Garin J."/>
            <person name="Claverie J.M."/>
            <person name="Abergel C."/>
        </authorList>
    </citation>
    <scope>NUCLEOTIDE SEQUENCE [LARGE SCALE GENOMIC DNA]</scope>
    <source>
        <strain evidence="3">Melbourne</strain>
    </source>
</reference>
<keyword evidence="2" id="KW-0472">Membrane</keyword>
<accession>S4VUC1</accession>
<dbReference type="EMBL" id="KC977570">
    <property type="protein sequence ID" value="AGO82985.1"/>
    <property type="molecule type" value="Genomic_DNA"/>
</dbReference>
<evidence type="ECO:0000313" key="4">
    <source>
        <dbReference type="Proteomes" id="UP000201566"/>
    </source>
</evidence>
<feature type="region of interest" description="Disordered" evidence="1">
    <location>
        <begin position="1"/>
        <end position="51"/>
    </location>
</feature>
<name>S4VUC1_9VIRU</name>
<feature type="transmembrane region" description="Helical" evidence="2">
    <location>
        <begin position="219"/>
        <end position="247"/>
    </location>
</feature>
<evidence type="ECO:0000256" key="2">
    <source>
        <dbReference type="SAM" id="Phobius"/>
    </source>
</evidence>